<comment type="caution">
    <text evidence="1">The sequence shown here is derived from an EMBL/GenBank/DDBJ whole genome shotgun (WGS) entry which is preliminary data.</text>
</comment>
<dbReference type="Proteomes" id="UP000252519">
    <property type="component" value="Unassembled WGS sequence"/>
</dbReference>
<evidence type="ECO:0000313" key="1">
    <source>
        <dbReference type="EMBL" id="RCN34018.1"/>
    </source>
</evidence>
<keyword evidence="2" id="KW-1185">Reference proteome</keyword>
<dbReference type="AlphaFoldDB" id="A0A368FRA6"/>
<sequence length="89" mass="10184">MGHHQRGLPRCYITAVAGTSTVHLVKSSRAFSYSNYLMFCPAQHTCSPQIWAIACRGPQNDRQGLVLYLRNVEIKKLSTLWKCLYVNRK</sequence>
<name>A0A368FRA6_ANCCA</name>
<gene>
    <name evidence="1" type="ORF">ANCCAN_20134</name>
</gene>
<proteinExistence type="predicted"/>
<accession>A0A368FRA6</accession>
<evidence type="ECO:0000313" key="2">
    <source>
        <dbReference type="Proteomes" id="UP000252519"/>
    </source>
</evidence>
<protein>
    <submittedName>
        <fullName evidence="1">Uncharacterized protein</fullName>
    </submittedName>
</protein>
<dbReference type="EMBL" id="JOJR01000834">
    <property type="protein sequence ID" value="RCN34018.1"/>
    <property type="molecule type" value="Genomic_DNA"/>
</dbReference>
<organism evidence="1 2">
    <name type="scientific">Ancylostoma caninum</name>
    <name type="common">Dog hookworm</name>
    <dbReference type="NCBI Taxonomy" id="29170"/>
    <lineage>
        <taxon>Eukaryota</taxon>
        <taxon>Metazoa</taxon>
        <taxon>Ecdysozoa</taxon>
        <taxon>Nematoda</taxon>
        <taxon>Chromadorea</taxon>
        <taxon>Rhabditida</taxon>
        <taxon>Rhabditina</taxon>
        <taxon>Rhabditomorpha</taxon>
        <taxon>Strongyloidea</taxon>
        <taxon>Ancylostomatidae</taxon>
        <taxon>Ancylostomatinae</taxon>
        <taxon>Ancylostoma</taxon>
    </lineage>
</organism>
<reference evidence="1 2" key="1">
    <citation type="submission" date="2014-10" db="EMBL/GenBank/DDBJ databases">
        <title>Draft genome of the hookworm Ancylostoma caninum.</title>
        <authorList>
            <person name="Mitreva M."/>
        </authorList>
    </citation>
    <scope>NUCLEOTIDE SEQUENCE [LARGE SCALE GENOMIC DNA]</scope>
    <source>
        <strain evidence="1 2">Baltimore</strain>
    </source>
</reference>